<dbReference type="PANTHER" id="PTHR22912">
    <property type="entry name" value="DISULFIDE OXIDOREDUCTASE"/>
    <property type="match status" value="1"/>
</dbReference>
<dbReference type="InterPro" id="IPR036188">
    <property type="entry name" value="FAD/NAD-bd_sf"/>
</dbReference>
<dbReference type="NCBIfam" id="TIGR01350">
    <property type="entry name" value="lipoamide_DH"/>
    <property type="match status" value="1"/>
</dbReference>
<evidence type="ECO:0000256" key="12">
    <source>
        <dbReference type="ARBA" id="ARBA00049187"/>
    </source>
</evidence>
<evidence type="ECO:0000256" key="10">
    <source>
        <dbReference type="ARBA" id="ARBA00023157"/>
    </source>
</evidence>
<evidence type="ECO:0000313" key="19">
    <source>
        <dbReference type="EMBL" id="KSU49238.1"/>
    </source>
</evidence>
<evidence type="ECO:0000256" key="4">
    <source>
        <dbReference type="ARBA" id="ARBA00016961"/>
    </source>
</evidence>
<dbReference type="FunFam" id="3.30.390.30:FF:000001">
    <property type="entry name" value="Dihydrolipoyl dehydrogenase"/>
    <property type="match status" value="1"/>
</dbReference>
<dbReference type="Pfam" id="PF07992">
    <property type="entry name" value="Pyr_redox_2"/>
    <property type="match status" value="1"/>
</dbReference>
<feature type="active site" description="Proton acceptor" evidence="13">
    <location>
        <position position="452"/>
    </location>
</feature>
<dbReference type="InterPro" id="IPR006258">
    <property type="entry name" value="Lipoamide_DH"/>
</dbReference>
<evidence type="ECO:0000259" key="18">
    <source>
        <dbReference type="Pfam" id="PF07992"/>
    </source>
</evidence>
<keyword evidence="9 14" id="KW-0520">NAD</keyword>
<keyword evidence="8 16" id="KW-0560">Oxidoreductase</keyword>
<dbReference type="InterPro" id="IPR004099">
    <property type="entry name" value="Pyr_nucl-diS_OxRdtase_dimer"/>
</dbReference>
<keyword evidence="6 16" id="KW-0285">Flavoprotein</keyword>
<evidence type="ECO:0000256" key="15">
    <source>
        <dbReference type="PIRSR" id="PIRSR000350-4"/>
    </source>
</evidence>
<dbReference type="PRINTS" id="PR00368">
    <property type="entry name" value="FADPNR"/>
</dbReference>
<evidence type="ECO:0000256" key="16">
    <source>
        <dbReference type="RuleBase" id="RU003692"/>
    </source>
</evidence>
<feature type="binding site" evidence="14">
    <location>
        <position position="210"/>
    </location>
    <ligand>
        <name>NAD(+)</name>
        <dbReference type="ChEBI" id="CHEBI:57540"/>
    </ligand>
</feature>
<sequence>MAREFDVVVLGGGPGGYVAAIRAAQAGKSVAIVEQGKLGGTCLHRGCIPSKAFLKSAAVYQTVKHAATYGVDVPESFLRFEQVKQRKQEIVDGLEAGIQHLMKKGKIEVFHGRGSILGPSIFSPMPGTISVEPEEGEGELILPRQLIVATGSRPRPLNGLAFDSEYVLSSDDALDMADLPKSIVIIGGGVIGVEWASMLTDFDVAVTVVEFSDRILPTEDAAVSREVARQLKKRGVKIHTGAAAQSDTFRMSEDGVSIAIDRNGEQTTLEADKLLVAIGRMANVEGIGIENTNIVVENGFIQVDDHFRTKDQHIYAIGDVIGRLQLAHVASAEGVKAVEAIVHGTTTPLEYAFVPRCIYSVPEAASVGLTEDEAKRAGMDVKVGSFSFNGLGKARIEGEAAGFIKLVSDAKTDDLVGVHIVGPKATELISEGGLALVLNATAWEVGQLVHPHPALSEAFGEAALAVDGLAVHA</sequence>
<evidence type="ECO:0000256" key="14">
    <source>
        <dbReference type="PIRSR" id="PIRSR000350-3"/>
    </source>
</evidence>
<dbReference type="SUPFAM" id="SSF55424">
    <property type="entry name" value="FAD/NAD-linked reductases, dimerisation (C-terminal) domain"/>
    <property type="match status" value="1"/>
</dbReference>
<protein>
    <recommendedName>
        <fullName evidence="4 16">Dihydrolipoyl dehydrogenase</fullName>
        <ecNumber evidence="3 16">1.8.1.4</ecNumber>
    </recommendedName>
</protein>
<feature type="domain" description="FAD/NAD(P)-binding" evidence="18">
    <location>
        <begin position="5"/>
        <end position="334"/>
    </location>
</feature>
<dbReference type="Gene3D" id="3.50.50.60">
    <property type="entry name" value="FAD/NAD(P)-binding domain"/>
    <property type="match status" value="2"/>
</dbReference>
<evidence type="ECO:0000256" key="13">
    <source>
        <dbReference type="PIRSR" id="PIRSR000350-2"/>
    </source>
</evidence>
<dbReference type="GO" id="GO:0005737">
    <property type="term" value="C:cytoplasm"/>
    <property type="evidence" value="ECO:0007669"/>
    <property type="project" value="UniProtKB-SubCell"/>
</dbReference>
<dbReference type="AlphaFoldDB" id="A0A0V8GGJ3"/>
<dbReference type="PANTHER" id="PTHR22912:SF217">
    <property type="entry name" value="DIHYDROLIPOYL DEHYDROGENASE"/>
    <property type="match status" value="1"/>
</dbReference>
<dbReference type="PRINTS" id="PR00411">
    <property type="entry name" value="PNDRDTASEI"/>
</dbReference>
<dbReference type="InterPro" id="IPR050151">
    <property type="entry name" value="Class-I_Pyr_Nuc-Dis_Oxidored"/>
</dbReference>
<dbReference type="GO" id="GO:0006103">
    <property type="term" value="P:2-oxoglutarate metabolic process"/>
    <property type="evidence" value="ECO:0007669"/>
    <property type="project" value="TreeGrafter"/>
</dbReference>
<dbReference type="InterPro" id="IPR016156">
    <property type="entry name" value="FAD/NAD-linked_Rdtase_dimer_sf"/>
</dbReference>
<dbReference type="GO" id="GO:0050660">
    <property type="term" value="F:flavin adenine dinucleotide binding"/>
    <property type="evidence" value="ECO:0007669"/>
    <property type="project" value="InterPro"/>
</dbReference>
<feature type="domain" description="Pyridine nucleotide-disulphide oxidoreductase dimerisation" evidence="17">
    <location>
        <begin position="354"/>
        <end position="463"/>
    </location>
</feature>
<dbReference type="InterPro" id="IPR012999">
    <property type="entry name" value="Pyr_OxRdtase_I_AS"/>
</dbReference>
<proteinExistence type="inferred from homology"/>
<dbReference type="PROSITE" id="PS00076">
    <property type="entry name" value="PYRIDINE_REDOX_1"/>
    <property type="match status" value="1"/>
</dbReference>
<dbReference type="InterPro" id="IPR001100">
    <property type="entry name" value="Pyr_nuc-diS_OxRdtase"/>
</dbReference>
<comment type="cofactor">
    <cofactor evidence="14 16">
        <name>FAD</name>
        <dbReference type="ChEBI" id="CHEBI:57692"/>
    </cofactor>
    <text evidence="14 16">Binds 1 FAD per subunit.</text>
</comment>
<dbReference type="RefSeq" id="WP_023467594.1">
    <property type="nucleotide sequence ID" value="NZ_FMYN01000002.1"/>
</dbReference>
<name>A0A0V8GGJ3_9BACL</name>
<evidence type="ECO:0000256" key="8">
    <source>
        <dbReference type="ARBA" id="ARBA00023002"/>
    </source>
</evidence>
<reference evidence="20 22" key="2">
    <citation type="submission" date="2023-12" db="EMBL/GenBank/DDBJ databases">
        <authorList>
            <person name="Easwaran N."/>
            <person name="Lazarus H.P.S."/>
        </authorList>
    </citation>
    <scope>NUCLEOTIDE SEQUENCE [LARGE SCALE GENOMIC DNA]</scope>
    <source>
        <strain evidence="20 22">VIT-2023</strain>
    </source>
</reference>
<accession>A0A0V8GGJ3</accession>
<keyword evidence="14" id="KW-0547">Nucleotide-binding</keyword>
<dbReference type="Proteomes" id="UP000053797">
    <property type="component" value="Unassembled WGS sequence"/>
</dbReference>
<dbReference type="GeneID" id="90836093"/>
<evidence type="ECO:0000256" key="3">
    <source>
        <dbReference type="ARBA" id="ARBA00012608"/>
    </source>
</evidence>
<feature type="binding site" evidence="14">
    <location>
        <begin position="150"/>
        <end position="152"/>
    </location>
    <ligand>
        <name>FAD</name>
        <dbReference type="ChEBI" id="CHEBI:57692"/>
    </ligand>
</feature>
<feature type="binding site" evidence="14">
    <location>
        <position position="319"/>
    </location>
    <ligand>
        <name>FAD</name>
        <dbReference type="ChEBI" id="CHEBI:57692"/>
    </ligand>
</feature>
<evidence type="ECO:0000256" key="2">
    <source>
        <dbReference type="ARBA" id="ARBA00007532"/>
    </source>
</evidence>
<gene>
    <name evidence="20" type="primary">lpdA</name>
    <name evidence="19" type="ORF">AS033_07670</name>
    <name evidence="20" type="ORF">SZL87_08680</name>
</gene>
<evidence type="ECO:0000259" key="17">
    <source>
        <dbReference type="Pfam" id="PF02852"/>
    </source>
</evidence>
<feature type="binding site" evidence="14">
    <location>
        <position position="114"/>
    </location>
    <ligand>
        <name>FAD</name>
        <dbReference type="ChEBI" id="CHEBI:57692"/>
    </ligand>
</feature>
<evidence type="ECO:0000313" key="20">
    <source>
        <dbReference type="EMBL" id="MEI4462493.1"/>
    </source>
</evidence>
<keyword evidence="5" id="KW-0963">Cytoplasm</keyword>
<feature type="disulfide bond" description="Redox-active" evidence="15">
    <location>
        <begin position="42"/>
        <end position="47"/>
    </location>
</feature>
<comment type="miscellaneous">
    <text evidence="16">The active site is a redox-active disulfide bond.</text>
</comment>
<dbReference type="PIRSF" id="PIRSF000350">
    <property type="entry name" value="Mercury_reductase_MerA"/>
    <property type="match status" value="1"/>
</dbReference>
<evidence type="ECO:0000256" key="7">
    <source>
        <dbReference type="ARBA" id="ARBA00022827"/>
    </source>
</evidence>
<evidence type="ECO:0000313" key="22">
    <source>
        <dbReference type="Proteomes" id="UP001387110"/>
    </source>
</evidence>
<keyword evidence="11 16" id="KW-0676">Redox-active center</keyword>
<evidence type="ECO:0000256" key="11">
    <source>
        <dbReference type="ARBA" id="ARBA00023284"/>
    </source>
</evidence>
<dbReference type="OrthoDB" id="9800167at2"/>
<evidence type="ECO:0000256" key="6">
    <source>
        <dbReference type="ARBA" id="ARBA00022630"/>
    </source>
</evidence>
<feature type="binding site" evidence="14">
    <location>
        <position position="51"/>
    </location>
    <ligand>
        <name>FAD</name>
        <dbReference type="ChEBI" id="CHEBI:57692"/>
    </ligand>
</feature>
<evidence type="ECO:0000256" key="5">
    <source>
        <dbReference type="ARBA" id="ARBA00022490"/>
    </source>
</evidence>
<dbReference type="EC" id="1.8.1.4" evidence="3 16"/>
<keyword evidence="10" id="KW-1015">Disulfide bond</keyword>
<feature type="binding site" evidence="14">
    <location>
        <begin position="187"/>
        <end position="194"/>
    </location>
    <ligand>
        <name>NAD(+)</name>
        <dbReference type="ChEBI" id="CHEBI:57540"/>
    </ligand>
</feature>
<comment type="catalytic activity">
    <reaction evidence="12 16">
        <text>N(6)-[(R)-dihydrolipoyl]-L-lysyl-[protein] + NAD(+) = N(6)-[(R)-lipoyl]-L-lysyl-[protein] + NADH + H(+)</text>
        <dbReference type="Rhea" id="RHEA:15045"/>
        <dbReference type="Rhea" id="RHEA-COMP:10474"/>
        <dbReference type="Rhea" id="RHEA-COMP:10475"/>
        <dbReference type="ChEBI" id="CHEBI:15378"/>
        <dbReference type="ChEBI" id="CHEBI:57540"/>
        <dbReference type="ChEBI" id="CHEBI:57945"/>
        <dbReference type="ChEBI" id="CHEBI:83099"/>
        <dbReference type="ChEBI" id="CHEBI:83100"/>
        <dbReference type="EC" id="1.8.1.4"/>
    </reaction>
</comment>
<keyword evidence="22" id="KW-1185">Reference proteome</keyword>
<evidence type="ECO:0000313" key="21">
    <source>
        <dbReference type="Proteomes" id="UP000053797"/>
    </source>
</evidence>
<dbReference type="GO" id="GO:0004148">
    <property type="term" value="F:dihydrolipoyl dehydrogenase (NADH) activity"/>
    <property type="evidence" value="ECO:0007669"/>
    <property type="project" value="UniProtKB-EC"/>
</dbReference>
<comment type="similarity">
    <text evidence="2 16">Belongs to the class-I pyridine nucleotide-disulfide oxidoreductase family.</text>
</comment>
<reference evidence="19 21" key="1">
    <citation type="journal article" date="2015" name="Int. J. Syst. Evol. Microbiol.">
        <title>Exiguobacterium enclense sp. nov., isolated from sediment.</title>
        <authorList>
            <person name="Dastager S.G."/>
            <person name="Mawlankar R."/>
            <person name="Sonalkar V.V."/>
            <person name="Thorat M.N."/>
            <person name="Mual P."/>
            <person name="Verma A."/>
            <person name="Krishnamurthi S."/>
            <person name="Tang S.K."/>
            <person name="Li W.J."/>
        </authorList>
    </citation>
    <scope>NUCLEOTIDE SEQUENCE [LARGE SCALE GENOMIC DNA]</scope>
    <source>
        <strain evidence="19 21">NIO-1109</strain>
    </source>
</reference>
<dbReference type="EMBL" id="JBAWKY010000002">
    <property type="protein sequence ID" value="MEI4462493.1"/>
    <property type="molecule type" value="Genomic_DNA"/>
</dbReference>
<dbReference type="Proteomes" id="UP001387110">
    <property type="component" value="Unassembled WGS sequence"/>
</dbReference>
<evidence type="ECO:0000256" key="1">
    <source>
        <dbReference type="ARBA" id="ARBA00004496"/>
    </source>
</evidence>
<dbReference type="InterPro" id="IPR023753">
    <property type="entry name" value="FAD/NAD-binding_dom"/>
</dbReference>
<comment type="subcellular location">
    <subcellularLocation>
        <location evidence="1">Cytoplasm</location>
    </subcellularLocation>
</comment>
<evidence type="ECO:0000256" key="9">
    <source>
        <dbReference type="ARBA" id="ARBA00023027"/>
    </source>
</evidence>
<dbReference type="EMBL" id="LNQL01000002">
    <property type="protein sequence ID" value="KSU49238.1"/>
    <property type="molecule type" value="Genomic_DNA"/>
</dbReference>
<feature type="binding site" evidence="14">
    <location>
        <position position="279"/>
    </location>
    <ligand>
        <name>NAD(+)</name>
        <dbReference type="ChEBI" id="CHEBI:57540"/>
    </ligand>
</feature>
<comment type="caution">
    <text evidence="19">The sequence shown here is derived from an EMBL/GenBank/DDBJ whole genome shotgun (WGS) entry which is preliminary data.</text>
</comment>
<organism evidence="19 21">
    <name type="scientific">Exiguobacterium indicum</name>
    <dbReference type="NCBI Taxonomy" id="296995"/>
    <lineage>
        <taxon>Bacteria</taxon>
        <taxon>Bacillati</taxon>
        <taxon>Bacillota</taxon>
        <taxon>Bacilli</taxon>
        <taxon>Bacillales</taxon>
        <taxon>Bacillales Family XII. Incertae Sedis</taxon>
        <taxon>Exiguobacterium</taxon>
    </lineage>
</organism>
<dbReference type="Pfam" id="PF02852">
    <property type="entry name" value="Pyr_redox_dim"/>
    <property type="match status" value="1"/>
</dbReference>
<dbReference type="SUPFAM" id="SSF51905">
    <property type="entry name" value="FAD/NAD(P)-binding domain"/>
    <property type="match status" value="1"/>
</dbReference>
<dbReference type="Gene3D" id="3.30.390.30">
    <property type="match status" value="1"/>
</dbReference>
<keyword evidence="7 14" id="KW-0274">FAD</keyword>